<evidence type="ECO:0000313" key="2">
    <source>
        <dbReference type="EMBL" id="KAF9156680.1"/>
    </source>
</evidence>
<gene>
    <name evidence="2" type="ORF">BG015_002884</name>
</gene>
<dbReference type="Proteomes" id="UP000748756">
    <property type="component" value="Unassembled WGS sequence"/>
</dbReference>
<protein>
    <submittedName>
        <fullName evidence="2">Uncharacterized protein</fullName>
    </submittedName>
</protein>
<sequence length="372" mass="40595">MQDLDPASLLFIPRDEYAPLQLDPELFESVGDGVSLKTFVIPKVSPPGSTSTKSPLVAASSSLERLKSLAVKFNPQDGDALESLEGGGGERQKSNRSRMSTIQSWDVAWEQDLDQRVLEIDRSNIFDSFHAPGTASVFDVQEASPSPVSSEQGAGVSEVDLFTESMVGSTSYSAGLTSSPLVTKETLSLTFDLPVLSKRPRNILDDCVLRDHNPVATANKYHQQPTAPDDRVGKVAKIQTSKSKTNAKEDRSMAWRAAGKPIQEDLTGATYGEHGTRVQEQLSWETCSKSGPRTVSSHLVMSPYVTEAGTTIFESVYQRHMDYAFKFRPSPTVVPYKKLIEGGHHRQYSLSVLIGGDSKWTQRASGSRGVAL</sequence>
<feature type="region of interest" description="Disordered" evidence="1">
    <location>
        <begin position="77"/>
        <end position="99"/>
    </location>
</feature>
<dbReference type="EMBL" id="JAAAUQ010000016">
    <property type="protein sequence ID" value="KAF9156680.1"/>
    <property type="molecule type" value="Genomic_DNA"/>
</dbReference>
<keyword evidence="3" id="KW-1185">Reference proteome</keyword>
<dbReference type="AlphaFoldDB" id="A0A9P5S6Z7"/>
<accession>A0A9P5S6Z7</accession>
<comment type="caution">
    <text evidence="2">The sequence shown here is derived from an EMBL/GenBank/DDBJ whole genome shotgun (WGS) entry which is preliminary data.</text>
</comment>
<name>A0A9P5S6Z7_9FUNG</name>
<organism evidence="2 3">
    <name type="scientific">Linnemannia schmuckeri</name>
    <dbReference type="NCBI Taxonomy" id="64567"/>
    <lineage>
        <taxon>Eukaryota</taxon>
        <taxon>Fungi</taxon>
        <taxon>Fungi incertae sedis</taxon>
        <taxon>Mucoromycota</taxon>
        <taxon>Mortierellomycotina</taxon>
        <taxon>Mortierellomycetes</taxon>
        <taxon>Mortierellales</taxon>
        <taxon>Mortierellaceae</taxon>
        <taxon>Linnemannia</taxon>
    </lineage>
</organism>
<dbReference type="OrthoDB" id="775571at2759"/>
<proteinExistence type="predicted"/>
<evidence type="ECO:0000313" key="3">
    <source>
        <dbReference type="Proteomes" id="UP000748756"/>
    </source>
</evidence>
<evidence type="ECO:0000256" key="1">
    <source>
        <dbReference type="SAM" id="MobiDB-lite"/>
    </source>
</evidence>
<reference evidence="2" key="1">
    <citation type="journal article" date="2020" name="Fungal Divers.">
        <title>Resolving the Mortierellaceae phylogeny through synthesis of multi-gene phylogenetics and phylogenomics.</title>
        <authorList>
            <person name="Vandepol N."/>
            <person name="Liber J."/>
            <person name="Desiro A."/>
            <person name="Na H."/>
            <person name="Kennedy M."/>
            <person name="Barry K."/>
            <person name="Grigoriev I.V."/>
            <person name="Miller A.N."/>
            <person name="O'Donnell K."/>
            <person name="Stajich J.E."/>
            <person name="Bonito G."/>
        </authorList>
    </citation>
    <scope>NUCLEOTIDE SEQUENCE</scope>
    <source>
        <strain evidence="2">NRRL 6426</strain>
    </source>
</reference>